<sequence>MALAANLYDFSAPAAVTVPPSSEIGIDFGHPSRLSRPPAAPCWGWHVVPSPASQAHSRCRQFNYGKHLVFDGQQAPKRLNELPALHYLEVGGDRRGRHATAVGAAQPVGGADGGSIIERPIRVLEVGMELGIQAGLGDHTSAVLGARTKLLLEQLALLDLDDIYHSLTPIQFHLHYNAGQTLAKNPLSQFIK</sequence>
<proteinExistence type="predicted"/>
<organism evidence="1">
    <name type="scientific">Musa acuminata</name>
    <name type="common">Banana</name>
    <name type="synonym">Musa cavendishii</name>
    <dbReference type="NCBI Taxonomy" id="4641"/>
    <lineage>
        <taxon>Eukaryota</taxon>
        <taxon>Viridiplantae</taxon>
        <taxon>Streptophyta</taxon>
        <taxon>Embryophyta</taxon>
        <taxon>Tracheophyta</taxon>
        <taxon>Spermatophyta</taxon>
        <taxon>Magnoliopsida</taxon>
        <taxon>Liliopsida</taxon>
        <taxon>Zingiberales</taxon>
        <taxon>Musaceae</taxon>
        <taxon>Musa</taxon>
    </lineage>
</organism>
<accession>Q1EP09</accession>
<reference evidence="1" key="1">
    <citation type="submission" date="2006-05" db="EMBL/GenBank/DDBJ databases">
        <authorList>
            <person name="Town C.D."/>
            <person name="Ronning C.M."/>
            <person name="Cheung F."/>
            <person name="Haas B.J."/>
            <person name="Althoff R."/>
            <person name="Arbogast T."/>
            <person name="Hine E."/>
            <person name="Piffanelli P."/>
            <person name="Tallon L.J."/>
        </authorList>
    </citation>
    <scope>NUCLEOTIDE SEQUENCE</scope>
</reference>
<dbReference type="EMBL" id="AC186756">
    <property type="protein sequence ID" value="ABF70148.1"/>
    <property type="molecule type" value="Genomic_DNA"/>
</dbReference>
<dbReference type="AlphaFoldDB" id="Q1EP09"/>
<evidence type="ECO:0000313" key="1">
    <source>
        <dbReference type="EMBL" id="ABF70148.1"/>
    </source>
</evidence>
<name>Q1EP09_MUSAC</name>
<gene>
    <name evidence="1" type="ORF">MA4_112I10.18</name>
</gene>
<protein>
    <submittedName>
        <fullName evidence="1">Uncharacterized protein</fullName>
    </submittedName>
</protein>